<evidence type="ECO:0008006" key="2">
    <source>
        <dbReference type="Google" id="ProtNLM"/>
    </source>
</evidence>
<dbReference type="AlphaFoldDB" id="A0A699VPB5"/>
<feature type="non-terminal residue" evidence="1">
    <location>
        <position position="105"/>
    </location>
</feature>
<protein>
    <recommendedName>
        <fullName evidence="2">Reverse transcriptase domain-containing protein</fullName>
    </recommendedName>
</protein>
<name>A0A699VPB5_TANCI</name>
<organism evidence="1">
    <name type="scientific">Tanacetum cinerariifolium</name>
    <name type="common">Dalmatian daisy</name>
    <name type="synonym">Chrysanthemum cinerariifolium</name>
    <dbReference type="NCBI Taxonomy" id="118510"/>
    <lineage>
        <taxon>Eukaryota</taxon>
        <taxon>Viridiplantae</taxon>
        <taxon>Streptophyta</taxon>
        <taxon>Embryophyta</taxon>
        <taxon>Tracheophyta</taxon>
        <taxon>Spermatophyta</taxon>
        <taxon>Magnoliopsida</taxon>
        <taxon>eudicotyledons</taxon>
        <taxon>Gunneridae</taxon>
        <taxon>Pentapetalae</taxon>
        <taxon>asterids</taxon>
        <taxon>campanulids</taxon>
        <taxon>Asterales</taxon>
        <taxon>Asteraceae</taxon>
        <taxon>Asteroideae</taxon>
        <taxon>Anthemideae</taxon>
        <taxon>Anthemidinae</taxon>
        <taxon>Tanacetum</taxon>
    </lineage>
</organism>
<gene>
    <name evidence="1" type="ORF">Tci_909424</name>
</gene>
<feature type="non-terminal residue" evidence="1">
    <location>
        <position position="1"/>
    </location>
</feature>
<reference evidence="1" key="1">
    <citation type="journal article" date="2019" name="Sci. Rep.">
        <title>Draft genome of Tanacetum cinerariifolium, the natural source of mosquito coil.</title>
        <authorList>
            <person name="Yamashiro T."/>
            <person name="Shiraishi A."/>
            <person name="Satake H."/>
            <person name="Nakayama K."/>
        </authorList>
    </citation>
    <scope>NUCLEOTIDE SEQUENCE</scope>
</reference>
<comment type="caution">
    <text evidence="1">The sequence shown here is derived from an EMBL/GenBank/DDBJ whole genome shotgun (WGS) entry which is preliminary data.</text>
</comment>
<evidence type="ECO:0000313" key="1">
    <source>
        <dbReference type="EMBL" id="GFD37455.1"/>
    </source>
</evidence>
<sequence length="105" mass="11663">TPTEPIESLSMGDEHLDTIPATESDEFIKSCVENLVPNSSESEGENGCDVPAGFTTFSNVLFDADYDSDSSNDQPLFVEDVREKIYSNPLFDEEIIPMEIEQHSL</sequence>
<accession>A0A699VPB5</accession>
<proteinExistence type="predicted"/>
<dbReference type="EMBL" id="BKCJ011486194">
    <property type="protein sequence ID" value="GFD37455.1"/>
    <property type="molecule type" value="Genomic_DNA"/>
</dbReference>